<dbReference type="Proteomes" id="UP000694888">
    <property type="component" value="Unplaced"/>
</dbReference>
<reference evidence="2" key="1">
    <citation type="submission" date="2025-08" db="UniProtKB">
        <authorList>
            <consortium name="RefSeq"/>
        </authorList>
    </citation>
    <scope>IDENTIFICATION</scope>
</reference>
<dbReference type="GeneID" id="101856199"/>
<sequence>MKLPPPPALSGTLATNNVLYEAERVHDGQIAAPHSYVPLGDSLFAVTKTGLVINVAPCRPVLLADLKPRGCRSPKECGHPVSMRLNADKHLIVVDAYRGLFDVDPVTGFDPGNRQVKEILVGLAYPSGLELTTDGQALLVSERRTMQQLKMMYHKRGMAVELDDRGRVRSSVHDPTGLKVSEVMEVKETDGMVYIGSRDQDAIIRFPLPKSYGTDLSVTSTLQEIA</sequence>
<dbReference type="InterPro" id="IPR011042">
    <property type="entry name" value="6-blade_b-propeller_TolB-like"/>
</dbReference>
<dbReference type="Gene3D" id="2.120.10.30">
    <property type="entry name" value="TolB, C-terminal domain"/>
    <property type="match status" value="1"/>
</dbReference>
<proteinExistence type="predicted"/>
<keyword evidence="1" id="KW-1185">Reference proteome</keyword>
<dbReference type="PANTHER" id="PTHR10426:SF88">
    <property type="entry name" value="ADIPOCYTE PLASMA MEMBRANE-ASSOCIATED PROTEIN HEMOMUCIN-RELATED"/>
    <property type="match status" value="1"/>
</dbReference>
<protein>
    <submittedName>
        <fullName evidence="2">Adipocyte plasma membrane-associated protein</fullName>
    </submittedName>
</protein>
<gene>
    <name evidence="2" type="primary">LOC101856199</name>
</gene>
<dbReference type="RefSeq" id="XP_012940879.2">
    <property type="nucleotide sequence ID" value="XM_013085425.2"/>
</dbReference>
<evidence type="ECO:0000313" key="2">
    <source>
        <dbReference type="RefSeq" id="XP_012940879.2"/>
    </source>
</evidence>
<name>A0ABM1A4V7_APLCA</name>
<dbReference type="PANTHER" id="PTHR10426">
    <property type="entry name" value="STRICTOSIDINE SYNTHASE-RELATED"/>
    <property type="match status" value="1"/>
</dbReference>
<dbReference type="SUPFAM" id="SSF63829">
    <property type="entry name" value="Calcium-dependent phosphotriesterase"/>
    <property type="match status" value="1"/>
</dbReference>
<evidence type="ECO:0000313" key="1">
    <source>
        <dbReference type="Proteomes" id="UP000694888"/>
    </source>
</evidence>
<organism evidence="1 2">
    <name type="scientific">Aplysia californica</name>
    <name type="common">California sea hare</name>
    <dbReference type="NCBI Taxonomy" id="6500"/>
    <lineage>
        <taxon>Eukaryota</taxon>
        <taxon>Metazoa</taxon>
        <taxon>Spiralia</taxon>
        <taxon>Lophotrochozoa</taxon>
        <taxon>Mollusca</taxon>
        <taxon>Gastropoda</taxon>
        <taxon>Heterobranchia</taxon>
        <taxon>Euthyneura</taxon>
        <taxon>Tectipleura</taxon>
        <taxon>Aplysiida</taxon>
        <taxon>Aplysioidea</taxon>
        <taxon>Aplysiidae</taxon>
        <taxon>Aplysia</taxon>
    </lineage>
</organism>
<accession>A0ABM1A4V7</accession>